<keyword evidence="3" id="KW-1185">Reference proteome</keyword>
<feature type="region of interest" description="Disordered" evidence="1">
    <location>
        <begin position="324"/>
        <end position="372"/>
    </location>
</feature>
<feature type="region of interest" description="Disordered" evidence="1">
    <location>
        <begin position="69"/>
        <end position="220"/>
    </location>
</feature>
<organism evidence="2 3">
    <name type="scientific">Sanghuangporus baumii</name>
    <name type="common">Phellinus baumii</name>
    <dbReference type="NCBI Taxonomy" id="108892"/>
    <lineage>
        <taxon>Eukaryota</taxon>
        <taxon>Fungi</taxon>
        <taxon>Dikarya</taxon>
        <taxon>Basidiomycota</taxon>
        <taxon>Agaricomycotina</taxon>
        <taxon>Agaricomycetes</taxon>
        <taxon>Hymenochaetales</taxon>
        <taxon>Hymenochaetaceae</taxon>
        <taxon>Sanghuangporus</taxon>
    </lineage>
</organism>
<dbReference type="OrthoDB" id="3258279at2759"/>
<feature type="compositionally biased region" description="Acidic residues" evidence="1">
    <location>
        <begin position="324"/>
        <end position="334"/>
    </location>
</feature>
<feature type="compositionally biased region" description="Low complexity" evidence="1">
    <location>
        <begin position="267"/>
        <end position="281"/>
    </location>
</feature>
<feature type="compositionally biased region" description="Polar residues" evidence="1">
    <location>
        <begin position="292"/>
        <end position="303"/>
    </location>
</feature>
<feature type="region of interest" description="Disordered" evidence="1">
    <location>
        <begin position="257"/>
        <end position="307"/>
    </location>
</feature>
<protein>
    <submittedName>
        <fullName evidence="2">Uncharacterized protein</fullName>
    </submittedName>
</protein>
<dbReference type="AlphaFoldDB" id="A0A9Q5HQM3"/>
<comment type="caution">
    <text evidence="2">The sequence shown here is derived from an EMBL/GenBank/DDBJ whole genome shotgun (WGS) entry which is preliminary data.</text>
</comment>
<feature type="compositionally biased region" description="Polar residues" evidence="1">
    <location>
        <begin position="1"/>
        <end position="13"/>
    </location>
</feature>
<feature type="region of interest" description="Disordered" evidence="1">
    <location>
        <begin position="1"/>
        <end position="45"/>
    </location>
</feature>
<reference evidence="2" key="1">
    <citation type="submission" date="2016-06" db="EMBL/GenBank/DDBJ databases">
        <title>Draft Genome sequence of the fungus Inonotus baumii.</title>
        <authorList>
            <person name="Zhu H."/>
            <person name="Lin W."/>
        </authorList>
    </citation>
    <scope>NUCLEOTIDE SEQUENCE</scope>
    <source>
        <strain evidence="2">821</strain>
    </source>
</reference>
<proteinExistence type="predicted"/>
<evidence type="ECO:0000313" key="2">
    <source>
        <dbReference type="EMBL" id="OCB84190.1"/>
    </source>
</evidence>
<feature type="compositionally biased region" description="Polar residues" evidence="1">
    <location>
        <begin position="558"/>
        <end position="568"/>
    </location>
</feature>
<dbReference type="EMBL" id="LNZH02000216">
    <property type="protein sequence ID" value="OCB84190.1"/>
    <property type="molecule type" value="Genomic_DNA"/>
</dbReference>
<name>A0A9Q5HQM3_SANBA</name>
<evidence type="ECO:0000256" key="1">
    <source>
        <dbReference type="SAM" id="MobiDB-lite"/>
    </source>
</evidence>
<sequence length="1151" mass="126229">MRSNTQSPISNQSSKRKRTMTGASNRGSPIFTQNQQEGMQHTPNPRLRKQVRQAVMLPEQAHDALVEVSLGSPPRSGGPSRRHVQADLPVTPTRKGQTRGRSVELAPQSPHAANPNADYIPPSRLAVSPRGVSVRRRSVTPIPPYEPPKERYTPPREVVVSPPVAERKPTRRATTKKKRVTVKTEKPPVQLWVKTEPPEVDLTTPAPPASPGDDPILLVGPPSIRVQRASLPPSDSREASFVDFEMDITLPEYGIRSGSREARNENAVDAPAVSSSAIPPAFDFSKLDDGGSANSDQANSSTEVDFGTVLDDNGFSNVYDDGWADSDSDNENVEENASIGEGDFTGKFSEFKAPLKLDPPENGDDRMEKWARPISPHPKRLSLLEPKEEEVDVGLDDISDQASGQTGVDDSSTSFDSSVIICEPEAAERVNASPGYADRRGRRLTLSEVEAIKFGPNSSPPASADVAENGAAHEILGDGVGDDSFEYEGDSQIRDESMQAQVHQARTILDRTSILDKNSEDHFDSTHIMNNTYRQEHSPTDEENDAFSARSASEHSSGESQTTLNNPDITGPEYQIGNGQDVHLLKYGKDTTQDELVTRGASLLREPSPPNHQISDCETEIATEEDPDGDSEGGASDLSVVKIMSDDPMAAARAAAILKMHDYDMVARRLRRRKTTSGGISKAYSTPKNMQTWRRRTVAGLTAEDVLSANISLPELLEKAEDELRRSPTRSRSGSVALSSVGSPQKSGWGNGFMHENVDEPGIREWTKTDWKLLDSCFTDERYDLAEQLSLELGSLADVDDVPLESVVERFIELMGGAEIVASHGPSWTMEKLTVRTKALCKRQRSGNGAPPTPDVSARFSTPSRFATLSPTPSMIVPDFTPAFAGRTRLFDSGSVSRKAMLPPPSSESFFKVPSTLPARHSRLRQDVTSDVLETPKPSRALDLFGFATPSRNVQYQQQRQDDSDDESIAQEVDAMLTPITASRVRQSRPESAVKRSLSYISSWLKPDMYATKKEEPKEPQFPGLPVPPEDLLSKPRGPVETPAPKAAPKPVPHKDLVSLEHVPPPQPTRIPRAQRPRRLVDLNHVPTPQPKDGAKKKTISRRSSVKDLIKEFEEKEKVKGPALAPPRVAELRRQGSVNSLKGKEKPTWRP</sequence>
<feature type="region of interest" description="Disordered" evidence="1">
    <location>
        <begin position="533"/>
        <end position="576"/>
    </location>
</feature>
<feature type="compositionally biased region" description="Basic and acidic residues" evidence="1">
    <location>
        <begin position="1105"/>
        <end position="1120"/>
    </location>
</feature>
<feature type="region of interest" description="Disordered" evidence="1">
    <location>
        <begin position="722"/>
        <end position="744"/>
    </location>
</feature>
<dbReference type="Proteomes" id="UP000757232">
    <property type="component" value="Unassembled WGS sequence"/>
</dbReference>
<feature type="compositionally biased region" description="Basic residues" evidence="1">
    <location>
        <begin position="169"/>
        <end position="181"/>
    </location>
</feature>
<feature type="region of interest" description="Disordered" evidence="1">
    <location>
        <begin position="1013"/>
        <end position="1151"/>
    </location>
</feature>
<gene>
    <name evidence="2" type="ORF">A7U60_g8866</name>
</gene>
<feature type="compositionally biased region" description="Basic and acidic residues" evidence="1">
    <location>
        <begin position="1142"/>
        <end position="1151"/>
    </location>
</feature>
<feature type="compositionally biased region" description="Basic and acidic residues" evidence="1">
    <location>
        <begin position="349"/>
        <end position="371"/>
    </location>
</feature>
<accession>A0A9Q5HQM3</accession>
<feature type="compositionally biased region" description="Polar residues" evidence="1">
    <location>
        <begin position="730"/>
        <end position="744"/>
    </location>
</feature>
<evidence type="ECO:0000313" key="3">
    <source>
        <dbReference type="Proteomes" id="UP000757232"/>
    </source>
</evidence>
<feature type="compositionally biased region" description="Polar residues" evidence="1">
    <location>
        <begin position="21"/>
        <end position="43"/>
    </location>
</feature>